<dbReference type="EMBL" id="GBRH01203342">
    <property type="protein sequence ID" value="JAD94553.1"/>
    <property type="molecule type" value="Transcribed_RNA"/>
</dbReference>
<organism evidence="1">
    <name type="scientific">Arundo donax</name>
    <name type="common">Giant reed</name>
    <name type="synonym">Donax arundinaceus</name>
    <dbReference type="NCBI Taxonomy" id="35708"/>
    <lineage>
        <taxon>Eukaryota</taxon>
        <taxon>Viridiplantae</taxon>
        <taxon>Streptophyta</taxon>
        <taxon>Embryophyta</taxon>
        <taxon>Tracheophyta</taxon>
        <taxon>Spermatophyta</taxon>
        <taxon>Magnoliopsida</taxon>
        <taxon>Liliopsida</taxon>
        <taxon>Poales</taxon>
        <taxon>Poaceae</taxon>
        <taxon>PACMAD clade</taxon>
        <taxon>Arundinoideae</taxon>
        <taxon>Arundineae</taxon>
        <taxon>Arundo</taxon>
    </lineage>
</organism>
<proteinExistence type="predicted"/>
<sequence length="21" mass="2514">MILYCEGALWDTEHSRFISEL</sequence>
<name>A0A0A9E6B4_ARUDO</name>
<accession>A0A0A9E6B4</accession>
<dbReference type="AlphaFoldDB" id="A0A0A9E6B4"/>
<reference evidence="1" key="2">
    <citation type="journal article" date="2015" name="Data Brief">
        <title>Shoot transcriptome of the giant reed, Arundo donax.</title>
        <authorList>
            <person name="Barrero R.A."/>
            <person name="Guerrero F.D."/>
            <person name="Moolhuijzen P."/>
            <person name="Goolsby J.A."/>
            <person name="Tidwell J."/>
            <person name="Bellgard S.E."/>
            <person name="Bellgard M.I."/>
        </authorList>
    </citation>
    <scope>NUCLEOTIDE SEQUENCE</scope>
    <source>
        <tissue evidence="1">Shoot tissue taken approximately 20 cm above the soil surface</tissue>
    </source>
</reference>
<reference evidence="1" key="1">
    <citation type="submission" date="2014-09" db="EMBL/GenBank/DDBJ databases">
        <authorList>
            <person name="Magalhaes I.L.F."/>
            <person name="Oliveira U."/>
            <person name="Santos F.R."/>
            <person name="Vidigal T.H.D.A."/>
            <person name="Brescovit A.D."/>
            <person name="Santos A.J."/>
        </authorList>
    </citation>
    <scope>NUCLEOTIDE SEQUENCE</scope>
    <source>
        <tissue evidence="1">Shoot tissue taken approximately 20 cm above the soil surface</tissue>
    </source>
</reference>
<protein>
    <submittedName>
        <fullName evidence="1">Uncharacterized protein</fullName>
    </submittedName>
</protein>
<evidence type="ECO:0000313" key="1">
    <source>
        <dbReference type="EMBL" id="JAD94553.1"/>
    </source>
</evidence>